<dbReference type="InterPro" id="IPR036390">
    <property type="entry name" value="WH_DNA-bd_sf"/>
</dbReference>
<dbReference type="Pfam" id="PF00126">
    <property type="entry name" value="HTH_1"/>
    <property type="match status" value="1"/>
</dbReference>
<name>A0A5B2WSE2_9PSEU</name>
<dbReference type="PRINTS" id="PR00039">
    <property type="entry name" value="HTHLYSR"/>
</dbReference>
<evidence type="ECO:0000256" key="2">
    <source>
        <dbReference type="ARBA" id="ARBA00023015"/>
    </source>
</evidence>
<dbReference type="Proteomes" id="UP000323454">
    <property type="component" value="Unassembled WGS sequence"/>
</dbReference>
<feature type="domain" description="HTH lysR-type" evidence="5">
    <location>
        <begin position="2"/>
        <end position="59"/>
    </location>
</feature>
<keyword evidence="4" id="KW-0804">Transcription</keyword>
<evidence type="ECO:0000256" key="3">
    <source>
        <dbReference type="ARBA" id="ARBA00023125"/>
    </source>
</evidence>
<reference evidence="6 7" key="1">
    <citation type="submission" date="2019-09" db="EMBL/GenBank/DDBJ databases">
        <title>Goodfellowia gen. nov., a new genus of the Pseudonocardineae related to Actinoalloteichus, containing Goodfellowia coeruleoviolacea gen. nov., comb. nov. gen. nov., comb. nov.</title>
        <authorList>
            <person name="Labeda D."/>
        </authorList>
    </citation>
    <scope>NUCLEOTIDE SEQUENCE [LARGE SCALE GENOMIC DNA]</scope>
    <source>
        <strain evidence="6 7">AN110305</strain>
    </source>
</reference>
<dbReference type="GO" id="GO:0003677">
    <property type="term" value="F:DNA binding"/>
    <property type="evidence" value="ECO:0007669"/>
    <property type="project" value="UniProtKB-KW"/>
</dbReference>
<evidence type="ECO:0000313" key="6">
    <source>
        <dbReference type="EMBL" id="KAA2253868.1"/>
    </source>
</evidence>
<evidence type="ECO:0000313" key="7">
    <source>
        <dbReference type="Proteomes" id="UP000323454"/>
    </source>
</evidence>
<sequence length="304" mass="32762">MISSRQLEYFRAVARELHFTRAAESLNLAQPALSQQIRKLERQLGLTLFERDNHRVAITPAGTTLLEHAERILSDLAAVEEEMLGWAGGTRGRIRLGSARGLTVRLARLLTEFCRANPAIEVELRELTTEEKTADLHAGRLDAAILAASRQADDSRLACLPLGTEPLVLIASTEGPLAGRRRLRVAALDGLDLVSYPPGAVVRDIVLAALATAGAAPRFRFETRDYGTARALASLGVAAAVVPRSVAEEPGQPVRVIRLDPEPVWTPTLAWSAGRRPGPALAAFIEFVGRHPTLATGPGETTDD</sequence>
<dbReference type="EMBL" id="VUOB01000064">
    <property type="protein sequence ID" value="KAA2253868.1"/>
    <property type="molecule type" value="Genomic_DNA"/>
</dbReference>
<dbReference type="PANTHER" id="PTHR30346:SF29">
    <property type="entry name" value="LYSR SUBSTRATE-BINDING"/>
    <property type="match status" value="1"/>
</dbReference>
<dbReference type="SUPFAM" id="SSF53850">
    <property type="entry name" value="Periplasmic binding protein-like II"/>
    <property type="match status" value="1"/>
</dbReference>
<evidence type="ECO:0000259" key="5">
    <source>
        <dbReference type="PROSITE" id="PS50931"/>
    </source>
</evidence>
<protein>
    <submittedName>
        <fullName evidence="6">LysR family transcriptional regulator</fullName>
    </submittedName>
</protein>
<dbReference type="InterPro" id="IPR036388">
    <property type="entry name" value="WH-like_DNA-bd_sf"/>
</dbReference>
<dbReference type="GO" id="GO:0032993">
    <property type="term" value="C:protein-DNA complex"/>
    <property type="evidence" value="ECO:0007669"/>
    <property type="project" value="TreeGrafter"/>
</dbReference>
<dbReference type="CDD" id="cd05466">
    <property type="entry name" value="PBP2_LTTR_substrate"/>
    <property type="match status" value="1"/>
</dbReference>
<keyword evidence="7" id="KW-1185">Reference proteome</keyword>
<reference evidence="6 7" key="2">
    <citation type="submission" date="2019-09" db="EMBL/GenBank/DDBJ databases">
        <authorList>
            <person name="Jin C."/>
        </authorList>
    </citation>
    <scope>NUCLEOTIDE SEQUENCE [LARGE SCALE GENOMIC DNA]</scope>
    <source>
        <strain evidence="6 7">AN110305</strain>
    </source>
</reference>
<evidence type="ECO:0000256" key="4">
    <source>
        <dbReference type="ARBA" id="ARBA00023163"/>
    </source>
</evidence>
<keyword evidence="2" id="KW-0805">Transcription regulation</keyword>
<dbReference type="PANTHER" id="PTHR30346">
    <property type="entry name" value="TRANSCRIPTIONAL DUAL REGULATOR HCAR-RELATED"/>
    <property type="match status" value="1"/>
</dbReference>
<dbReference type="Pfam" id="PF03466">
    <property type="entry name" value="LysR_substrate"/>
    <property type="match status" value="1"/>
</dbReference>
<dbReference type="FunFam" id="1.10.10.10:FF:000001">
    <property type="entry name" value="LysR family transcriptional regulator"/>
    <property type="match status" value="1"/>
</dbReference>
<organism evidence="6 7">
    <name type="scientific">Solihabitans fulvus</name>
    <dbReference type="NCBI Taxonomy" id="1892852"/>
    <lineage>
        <taxon>Bacteria</taxon>
        <taxon>Bacillati</taxon>
        <taxon>Actinomycetota</taxon>
        <taxon>Actinomycetes</taxon>
        <taxon>Pseudonocardiales</taxon>
        <taxon>Pseudonocardiaceae</taxon>
        <taxon>Solihabitans</taxon>
    </lineage>
</organism>
<proteinExistence type="inferred from homology"/>
<accession>A0A5B2WSE2</accession>
<dbReference type="GO" id="GO:0003700">
    <property type="term" value="F:DNA-binding transcription factor activity"/>
    <property type="evidence" value="ECO:0007669"/>
    <property type="project" value="InterPro"/>
</dbReference>
<dbReference type="AlphaFoldDB" id="A0A5B2WSE2"/>
<keyword evidence="3" id="KW-0238">DNA-binding</keyword>
<dbReference type="Gene3D" id="3.40.190.290">
    <property type="match status" value="1"/>
</dbReference>
<dbReference type="InterPro" id="IPR005119">
    <property type="entry name" value="LysR_subst-bd"/>
</dbReference>
<dbReference type="RefSeq" id="WP_149853562.1">
    <property type="nucleotide sequence ID" value="NZ_VUOB01000064.1"/>
</dbReference>
<evidence type="ECO:0000256" key="1">
    <source>
        <dbReference type="ARBA" id="ARBA00009437"/>
    </source>
</evidence>
<gene>
    <name evidence="6" type="ORF">F0L68_31840</name>
</gene>
<comment type="similarity">
    <text evidence="1">Belongs to the LysR transcriptional regulatory family.</text>
</comment>
<dbReference type="InterPro" id="IPR000847">
    <property type="entry name" value="LysR_HTH_N"/>
</dbReference>
<dbReference type="SUPFAM" id="SSF46785">
    <property type="entry name" value="Winged helix' DNA-binding domain"/>
    <property type="match status" value="1"/>
</dbReference>
<dbReference type="Gene3D" id="1.10.10.10">
    <property type="entry name" value="Winged helix-like DNA-binding domain superfamily/Winged helix DNA-binding domain"/>
    <property type="match status" value="1"/>
</dbReference>
<comment type="caution">
    <text evidence="6">The sequence shown here is derived from an EMBL/GenBank/DDBJ whole genome shotgun (WGS) entry which is preliminary data.</text>
</comment>
<dbReference type="OrthoDB" id="3461417at2"/>
<dbReference type="PROSITE" id="PS50931">
    <property type="entry name" value="HTH_LYSR"/>
    <property type="match status" value="1"/>
</dbReference>